<name>A0A366R6I6_9HYPO</name>
<comment type="caution">
    <text evidence="2">The sequence shown here is derived from an EMBL/GenBank/DDBJ whole genome shotgun (WGS) entry which is preliminary data.</text>
</comment>
<evidence type="ECO:0000313" key="3">
    <source>
        <dbReference type="Proteomes" id="UP000253153"/>
    </source>
</evidence>
<dbReference type="GeneID" id="41998050"/>
<organism evidence="2 3">
    <name type="scientific">Fusarium coffeatum</name>
    <dbReference type="NCBI Taxonomy" id="231269"/>
    <lineage>
        <taxon>Eukaryota</taxon>
        <taxon>Fungi</taxon>
        <taxon>Dikarya</taxon>
        <taxon>Ascomycota</taxon>
        <taxon>Pezizomycotina</taxon>
        <taxon>Sordariomycetes</taxon>
        <taxon>Hypocreomycetidae</taxon>
        <taxon>Hypocreales</taxon>
        <taxon>Nectriaceae</taxon>
        <taxon>Fusarium</taxon>
        <taxon>Fusarium incarnatum-equiseti species complex</taxon>
    </lineage>
</organism>
<dbReference type="OrthoDB" id="5311681at2759"/>
<dbReference type="AlphaFoldDB" id="A0A366R6I6"/>
<evidence type="ECO:0000313" key="2">
    <source>
        <dbReference type="EMBL" id="RBR12492.1"/>
    </source>
</evidence>
<dbReference type="Gene3D" id="3.80.10.10">
    <property type="entry name" value="Ribonuclease Inhibitor"/>
    <property type="match status" value="1"/>
</dbReference>
<dbReference type="Proteomes" id="UP000253153">
    <property type="component" value="Unassembled WGS sequence"/>
</dbReference>
<proteinExistence type="predicted"/>
<dbReference type="EMBL" id="QKXC01000198">
    <property type="protein sequence ID" value="RBR12492.1"/>
    <property type="molecule type" value="Genomic_DNA"/>
</dbReference>
<protein>
    <submittedName>
        <fullName evidence="2">Uncharacterized protein</fullName>
    </submittedName>
</protein>
<keyword evidence="3" id="KW-1185">Reference proteome</keyword>
<dbReference type="SUPFAM" id="SSF52047">
    <property type="entry name" value="RNI-like"/>
    <property type="match status" value="1"/>
</dbReference>
<feature type="region of interest" description="Disordered" evidence="1">
    <location>
        <begin position="1"/>
        <end position="74"/>
    </location>
</feature>
<dbReference type="InterPro" id="IPR032675">
    <property type="entry name" value="LRR_dom_sf"/>
</dbReference>
<accession>A0A366R6I6</accession>
<sequence>MSVRRSSRLAKTEATAAIEPEPELDQPPSPPQPKQNNKRKAAVSDSGPKAKVAKKTIKAASTASKRKATTQARDIPKIDRLSNLSPEMFAIVFNNIKDKATLNRLGKTCKTYYSLTAPVLYERISVAAMFHAHIAKAIRTLEPHLSIKQRKQLKKEGTYRGQKDLYPTDLKPDETPVCAEYVQQLIVGVVKAGRKHDYIVHRYIEEAMKNMKNVQVFEALCLTESMAQSLAGYKKLQALSLDIEHLDYHPLRKIKNLQHLVISAGYQTDTVRSLLLNSRSKLKTLDVSSDCFDFFDKWDQVIKSKDQKHYLPCLKSLTLSSYGYEFDPKHIQALLKAIDFVRLQELVIKSLPDGLPVLFRELTGLFSTATSGSGVHLRSLDLDMGDRGWGTSDSQKQETTDAKCEFLSSFNTLKTLKFDDYGQYKLEVTENPELPSHLLQAILRHQDLEKLSISYGGVTSGYQLPYLKPATVATLLDNLPHLKEIDIAPEEKDLDGLAEAVSRGSNLEVIEFSCTESWAKSYLYDSEDPTKPLLHAVLKGFLAKANVRDDEKFWWEDHSKVRRVTVNCEIYEVASKFGKGGKGISKPEKFTLPEYPQREVMFRNVTRLQPTTLHVGFNPHFTWVEKVSKDLD</sequence>
<evidence type="ECO:0000256" key="1">
    <source>
        <dbReference type="SAM" id="MobiDB-lite"/>
    </source>
</evidence>
<reference evidence="2 3" key="1">
    <citation type="submission" date="2018-06" db="EMBL/GenBank/DDBJ databases">
        <title>Fusarium incarnatum-equiseti species complex species 28.</title>
        <authorList>
            <person name="Gardiner D.M."/>
        </authorList>
    </citation>
    <scope>NUCLEOTIDE SEQUENCE [LARGE SCALE GENOMIC DNA]</scope>
    <source>
        <strain evidence="2 3">FIESC_28</strain>
    </source>
</reference>
<gene>
    <name evidence="2" type="ORF">FIESC28_08616</name>
</gene>
<dbReference type="RefSeq" id="XP_031013182.1">
    <property type="nucleotide sequence ID" value="XM_031162754.1"/>
</dbReference>